<reference evidence="2" key="1">
    <citation type="submission" date="2023-07" db="EMBL/GenBank/DDBJ databases">
        <title>Black Yeasts Isolated from many extreme environments.</title>
        <authorList>
            <person name="Coleine C."/>
            <person name="Stajich J.E."/>
            <person name="Selbmann L."/>
        </authorList>
    </citation>
    <scope>NUCLEOTIDE SEQUENCE</scope>
    <source>
        <strain evidence="2">CCFEE 5485</strain>
    </source>
</reference>
<keyword evidence="3" id="KW-1185">Reference proteome</keyword>
<dbReference type="PANTHER" id="PTHR35569:SF1">
    <property type="entry name" value="CYANAMIDE HYDRATASE DDI2-RELATED"/>
    <property type="match status" value="1"/>
</dbReference>
<dbReference type="Gene3D" id="1.10.3210.10">
    <property type="entry name" value="Hypothetical protein af1432"/>
    <property type="match status" value="1"/>
</dbReference>
<dbReference type="Pfam" id="PF01966">
    <property type="entry name" value="HD"/>
    <property type="match status" value="1"/>
</dbReference>
<dbReference type="InterPro" id="IPR003607">
    <property type="entry name" value="HD/PDEase_dom"/>
</dbReference>
<feature type="domain" description="HD/PDEase" evidence="1">
    <location>
        <begin position="46"/>
        <end position="123"/>
    </location>
</feature>
<dbReference type="InterPro" id="IPR006674">
    <property type="entry name" value="HD_domain"/>
</dbReference>
<organism evidence="2 3">
    <name type="scientific">Recurvomyces mirabilis</name>
    <dbReference type="NCBI Taxonomy" id="574656"/>
    <lineage>
        <taxon>Eukaryota</taxon>
        <taxon>Fungi</taxon>
        <taxon>Dikarya</taxon>
        <taxon>Ascomycota</taxon>
        <taxon>Pezizomycotina</taxon>
        <taxon>Dothideomycetes</taxon>
        <taxon>Dothideomycetidae</taxon>
        <taxon>Mycosphaerellales</taxon>
        <taxon>Teratosphaeriaceae</taxon>
        <taxon>Recurvomyces</taxon>
    </lineage>
</organism>
<comment type="caution">
    <text evidence="2">The sequence shown here is derived from an EMBL/GenBank/DDBJ whole genome shotgun (WGS) entry which is preliminary data.</text>
</comment>
<evidence type="ECO:0000313" key="2">
    <source>
        <dbReference type="EMBL" id="KAK3674442.1"/>
    </source>
</evidence>
<protein>
    <recommendedName>
        <fullName evidence="1">HD/PDEase domain-containing protein</fullName>
    </recommendedName>
</protein>
<dbReference type="SUPFAM" id="SSF109604">
    <property type="entry name" value="HD-domain/PDEase-like"/>
    <property type="match status" value="1"/>
</dbReference>
<proteinExistence type="predicted"/>
<accession>A0AAE1C1G2</accession>
<dbReference type="PANTHER" id="PTHR35569">
    <property type="entry name" value="CYANAMIDE HYDRATASE DDI2-RELATED"/>
    <property type="match status" value="1"/>
</dbReference>
<dbReference type="AlphaFoldDB" id="A0AAE1C1G2"/>
<dbReference type="CDD" id="cd00077">
    <property type="entry name" value="HDc"/>
    <property type="match status" value="1"/>
</dbReference>
<evidence type="ECO:0000313" key="3">
    <source>
        <dbReference type="Proteomes" id="UP001274830"/>
    </source>
</evidence>
<dbReference type="EMBL" id="JAUTXT010000019">
    <property type="protein sequence ID" value="KAK3674442.1"/>
    <property type="molecule type" value="Genomic_DNA"/>
</dbReference>
<dbReference type="Proteomes" id="UP001274830">
    <property type="component" value="Unassembled WGS sequence"/>
</dbReference>
<gene>
    <name evidence="2" type="ORF">LTR78_005528</name>
</gene>
<dbReference type="SMART" id="SM00471">
    <property type="entry name" value="HDc"/>
    <property type="match status" value="1"/>
</dbReference>
<sequence length="238" mass="25466">MCPPASGSSGLAENTSSAPIDPAIYPDYIPTDSGSKANYTYAATQLHPEILRHSLRVYLLAHAIASREGCAYATDPRKLSLLFAACIFHDMGTCASHNGPQRFEVEGGDAAATALRSQGYAEDEAHDVWVAIALHTSPGIAERISSLARLVRLGVAIDFKRPAAMPLSNEDEVLRFEGKLPRGEIEKVLGDAVANLALEKFGHDEAALATKAPGSSWPGGLVKSRRENPEWQGVNKAF</sequence>
<name>A0AAE1C1G2_9PEZI</name>
<evidence type="ECO:0000259" key="1">
    <source>
        <dbReference type="SMART" id="SM00471"/>
    </source>
</evidence>